<comment type="similarity">
    <text evidence="1">Belongs to the LysR transcriptional regulatory family.</text>
</comment>
<dbReference type="FunFam" id="1.10.10.10:FF:000001">
    <property type="entry name" value="LysR family transcriptional regulator"/>
    <property type="match status" value="1"/>
</dbReference>
<feature type="region of interest" description="Disordered" evidence="6">
    <location>
        <begin position="290"/>
        <end position="311"/>
    </location>
</feature>
<dbReference type="InterPro" id="IPR005119">
    <property type="entry name" value="LysR_subst-bd"/>
</dbReference>
<dbReference type="SUPFAM" id="SSF46785">
    <property type="entry name" value="Winged helix' DNA-binding domain"/>
    <property type="match status" value="1"/>
</dbReference>
<dbReference type="GO" id="GO:0003700">
    <property type="term" value="F:DNA-binding transcription factor activity"/>
    <property type="evidence" value="ECO:0007669"/>
    <property type="project" value="InterPro"/>
</dbReference>
<dbReference type="InterPro" id="IPR000847">
    <property type="entry name" value="LysR_HTH_N"/>
</dbReference>
<proteinExistence type="inferred from homology"/>
<dbReference type="EMBL" id="RKLO01000007">
    <property type="protein sequence ID" value="RVW00221.1"/>
    <property type="molecule type" value="Genomic_DNA"/>
</dbReference>
<dbReference type="PANTHER" id="PTHR30346:SF0">
    <property type="entry name" value="HCA OPERON TRANSCRIPTIONAL ACTIVATOR HCAR"/>
    <property type="match status" value="1"/>
</dbReference>
<evidence type="ECO:0000313" key="8">
    <source>
        <dbReference type="EMBL" id="RVW00221.1"/>
    </source>
</evidence>
<dbReference type="PROSITE" id="PS50931">
    <property type="entry name" value="HTH_LYSR"/>
    <property type="match status" value="1"/>
</dbReference>
<evidence type="ECO:0000256" key="1">
    <source>
        <dbReference type="ARBA" id="ARBA00009437"/>
    </source>
</evidence>
<evidence type="ECO:0000256" key="5">
    <source>
        <dbReference type="ARBA" id="ARBA00023163"/>
    </source>
</evidence>
<dbReference type="Proteomes" id="UP000283479">
    <property type="component" value="Unassembled WGS sequence"/>
</dbReference>
<dbReference type="Pfam" id="PF00126">
    <property type="entry name" value="HTH_1"/>
    <property type="match status" value="1"/>
</dbReference>
<evidence type="ECO:0000256" key="4">
    <source>
        <dbReference type="ARBA" id="ARBA00023159"/>
    </source>
</evidence>
<protein>
    <submittedName>
        <fullName evidence="8">LysR family transcriptional regulator</fullName>
    </submittedName>
</protein>
<keyword evidence="9" id="KW-1185">Reference proteome</keyword>
<dbReference type="Gene3D" id="3.40.190.290">
    <property type="match status" value="1"/>
</dbReference>
<dbReference type="GO" id="GO:0032993">
    <property type="term" value="C:protein-DNA complex"/>
    <property type="evidence" value="ECO:0007669"/>
    <property type="project" value="TreeGrafter"/>
</dbReference>
<comment type="caution">
    <text evidence="8">The sequence shown here is derived from an EMBL/GenBank/DDBJ whole genome shotgun (WGS) entry which is preliminary data.</text>
</comment>
<dbReference type="CDD" id="cd05466">
    <property type="entry name" value="PBP2_LTTR_substrate"/>
    <property type="match status" value="1"/>
</dbReference>
<name>A0A3S3A5X4_9NOCA</name>
<dbReference type="Pfam" id="PF03466">
    <property type="entry name" value="LysR_substrate"/>
    <property type="match status" value="1"/>
</dbReference>
<accession>A0A3S3A5X4</accession>
<evidence type="ECO:0000256" key="2">
    <source>
        <dbReference type="ARBA" id="ARBA00023015"/>
    </source>
</evidence>
<dbReference type="InterPro" id="IPR036388">
    <property type="entry name" value="WH-like_DNA-bd_sf"/>
</dbReference>
<evidence type="ECO:0000259" key="7">
    <source>
        <dbReference type="PROSITE" id="PS50931"/>
    </source>
</evidence>
<dbReference type="RefSeq" id="WP_127955715.1">
    <property type="nucleotide sequence ID" value="NZ_RKLO01000007.1"/>
</dbReference>
<dbReference type="SUPFAM" id="SSF53850">
    <property type="entry name" value="Periplasmic binding protein-like II"/>
    <property type="match status" value="1"/>
</dbReference>
<dbReference type="Gene3D" id="1.10.10.10">
    <property type="entry name" value="Winged helix-like DNA-binding domain superfamily/Winged helix DNA-binding domain"/>
    <property type="match status" value="1"/>
</dbReference>
<evidence type="ECO:0000256" key="3">
    <source>
        <dbReference type="ARBA" id="ARBA00023125"/>
    </source>
</evidence>
<dbReference type="PANTHER" id="PTHR30346">
    <property type="entry name" value="TRANSCRIPTIONAL DUAL REGULATOR HCAR-RELATED"/>
    <property type="match status" value="1"/>
</dbReference>
<gene>
    <name evidence="8" type="ORF">EGT50_16505</name>
</gene>
<evidence type="ECO:0000256" key="6">
    <source>
        <dbReference type="SAM" id="MobiDB-lite"/>
    </source>
</evidence>
<dbReference type="OrthoDB" id="3176554at2"/>
<keyword evidence="2" id="KW-0805">Transcription regulation</keyword>
<dbReference type="AlphaFoldDB" id="A0A3S3A5X4"/>
<dbReference type="PRINTS" id="PR00039">
    <property type="entry name" value="HTHLYSR"/>
</dbReference>
<organism evidence="8 9">
    <name type="scientific">Rhodococcus xishaensis</name>
    <dbReference type="NCBI Taxonomy" id="2487364"/>
    <lineage>
        <taxon>Bacteria</taxon>
        <taxon>Bacillati</taxon>
        <taxon>Actinomycetota</taxon>
        <taxon>Actinomycetes</taxon>
        <taxon>Mycobacteriales</taxon>
        <taxon>Nocardiaceae</taxon>
        <taxon>Rhodococcus</taxon>
    </lineage>
</organism>
<keyword evidence="4" id="KW-0010">Activator</keyword>
<feature type="domain" description="HTH lysR-type" evidence="7">
    <location>
        <begin position="1"/>
        <end position="58"/>
    </location>
</feature>
<evidence type="ECO:0000313" key="9">
    <source>
        <dbReference type="Proteomes" id="UP000283479"/>
    </source>
</evidence>
<sequence length="311" mass="34143">MDFRQLRYFLAVSEELSFSNAAKRSFISQSAISHQVSKLEQELGTSLFDRSTRAVKLTPAGSRLVPIAQEVLSLEVKAFAVAKEPRNRIRITASMSFAPQNLAAIAQVRERHPHLDIEFVIKDFTDRVEAVSSGDADIALIRGEVDRPDLETLELGVEDLMIATSNQHPVSAFSTVELSELAPYPLLLPPRHNQVLIHKVVENAFVDAGRRVQLGPPIARDHTAILDVITNPRAWTVLYASTVAEVPRTGLCVMRERNNRLRVPVNAIVRTGAAQTPGIASLVESLRQTVSSESGVPPGAPLQIRGTPDDR</sequence>
<dbReference type="GO" id="GO:0003677">
    <property type="term" value="F:DNA binding"/>
    <property type="evidence" value="ECO:0007669"/>
    <property type="project" value="UniProtKB-KW"/>
</dbReference>
<keyword evidence="5" id="KW-0804">Transcription</keyword>
<keyword evidence="3" id="KW-0238">DNA-binding</keyword>
<reference evidence="8 9" key="1">
    <citation type="submission" date="2018-11" db="EMBL/GenBank/DDBJ databases">
        <title>Rhodococcus spongicola sp. nov. and Rhodococcus xishaensis sp. nov. from marine sponges.</title>
        <authorList>
            <person name="Li L."/>
            <person name="Lin H.W."/>
        </authorList>
    </citation>
    <scope>NUCLEOTIDE SEQUENCE [LARGE SCALE GENOMIC DNA]</scope>
    <source>
        <strain evidence="8 9">LHW51113</strain>
    </source>
</reference>
<dbReference type="InterPro" id="IPR036390">
    <property type="entry name" value="WH_DNA-bd_sf"/>
</dbReference>